<dbReference type="SMART" id="SM00110">
    <property type="entry name" value="C1Q"/>
    <property type="match status" value="1"/>
</dbReference>
<protein>
    <recommendedName>
        <fullName evidence="6">C1q domain-containing protein</fullName>
    </recommendedName>
</protein>
<feature type="signal peptide" evidence="5">
    <location>
        <begin position="1"/>
        <end position="24"/>
    </location>
</feature>
<dbReference type="InterPro" id="IPR008983">
    <property type="entry name" value="Tumour_necrosis_fac-like_dom"/>
</dbReference>
<reference evidence="7" key="3">
    <citation type="submission" date="2025-09" db="UniProtKB">
        <authorList>
            <consortium name="Ensembl"/>
        </authorList>
    </citation>
    <scope>IDENTIFICATION</scope>
</reference>
<name>A0A803SZ01_ANOCA</name>
<dbReference type="Gene3D" id="2.60.120.40">
    <property type="match status" value="1"/>
</dbReference>
<dbReference type="PRINTS" id="PR00007">
    <property type="entry name" value="COMPLEMNTC1Q"/>
</dbReference>
<gene>
    <name evidence="7" type="primary">LOC103278836</name>
</gene>
<dbReference type="GO" id="GO:0005576">
    <property type="term" value="C:extracellular region"/>
    <property type="evidence" value="ECO:0007669"/>
    <property type="project" value="UniProtKB-SubCell"/>
</dbReference>
<proteinExistence type="predicted"/>
<reference evidence="7 8" key="1">
    <citation type="submission" date="2009-12" db="EMBL/GenBank/DDBJ databases">
        <title>The Genome Sequence of Anolis carolinensis (Green Anole Lizard).</title>
        <authorList>
            <consortium name="The Genome Sequencing Platform"/>
            <person name="Di Palma F."/>
            <person name="Alfoldi J."/>
            <person name="Heiman D."/>
            <person name="Young S."/>
            <person name="Grabherr M."/>
            <person name="Johnson J."/>
            <person name="Lander E.S."/>
            <person name="Lindblad-Toh K."/>
        </authorList>
    </citation>
    <scope>NUCLEOTIDE SEQUENCE [LARGE SCALE GENOMIC DNA]</scope>
    <source>
        <strain evidence="7 8">JBL SC #1</strain>
    </source>
</reference>
<evidence type="ECO:0000256" key="5">
    <source>
        <dbReference type="SAM" id="SignalP"/>
    </source>
</evidence>
<evidence type="ECO:0000256" key="1">
    <source>
        <dbReference type="ARBA" id="ARBA00004613"/>
    </source>
</evidence>
<evidence type="ECO:0000313" key="7">
    <source>
        <dbReference type="Ensembl" id="ENSACAP00000028191.1"/>
    </source>
</evidence>
<dbReference type="Ensembl" id="ENSACAT00000044509.1">
    <property type="protein sequence ID" value="ENSACAP00000028191.1"/>
    <property type="gene ID" value="ENSACAG00000038549.1"/>
</dbReference>
<keyword evidence="3 5" id="KW-0732">Signal</keyword>
<comment type="subcellular location">
    <subcellularLocation>
        <location evidence="1">Secreted</location>
    </subcellularLocation>
</comment>
<dbReference type="PROSITE" id="PS50871">
    <property type="entry name" value="C1Q"/>
    <property type="match status" value="1"/>
</dbReference>
<organism evidence="7 8">
    <name type="scientific">Anolis carolinensis</name>
    <name type="common">Green anole</name>
    <name type="synonym">American chameleon</name>
    <dbReference type="NCBI Taxonomy" id="28377"/>
    <lineage>
        <taxon>Eukaryota</taxon>
        <taxon>Metazoa</taxon>
        <taxon>Chordata</taxon>
        <taxon>Craniata</taxon>
        <taxon>Vertebrata</taxon>
        <taxon>Euteleostomi</taxon>
        <taxon>Lepidosauria</taxon>
        <taxon>Squamata</taxon>
        <taxon>Bifurcata</taxon>
        <taxon>Unidentata</taxon>
        <taxon>Episquamata</taxon>
        <taxon>Toxicofera</taxon>
        <taxon>Iguania</taxon>
        <taxon>Dactyloidae</taxon>
        <taxon>Anolis</taxon>
    </lineage>
</organism>
<dbReference type="AlphaFoldDB" id="A0A803SZ01"/>
<keyword evidence="2" id="KW-0964">Secreted</keyword>
<dbReference type="InterPro" id="IPR050392">
    <property type="entry name" value="Collagen/C1q_domain"/>
</dbReference>
<dbReference type="PANTHER" id="PTHR15427">
    <property type="entry name" value="EMILIN ELASTIN MICROFIBRIL INTERFACE-LOCATED PROTEIN ELASTIN MICROFIBRIL INTERFACER"/>
    <property type="match status" value="1"/>
</dbReference>
<evidence type="ECO:0000313" key="8">
    <source>
        <dbReference type="Proteomes" id="UP000001646"/>
    </source>
</evidence>
<feature type="domain" description="C1q" evidence="6">
    <location>
        <begin position="104"/>
        <end position="230"/>
    </location>
</feature>
<dbReference type="InterPro" id="IPR001073">
    <property type="entry name" value="C1q_dom"/>
</dbReference>
<evidence type="ECO:0000256" key="3">
    <source>
        <dbReference type="ARBA" id="ARBA00022729"/>
    </source>
</evidence>
<evidence type="ECO:0000256" key="4">
    <source>
        <dbReference type="SAM" id="MobiDB-lite"/>
    </source>
</evidence>
<evidence type="ECO:0000256" key="2">
    <source>
        <dbReference type="ARBA" id="ARBA00022525"/>
    </source>
</evidence>
<dbReference type="Pfam" id="PF01391">
    <property type="entry name" value="Collagen"/>
    <property type="match status" value="1"/>
</dbReference>
<keyword evidence="8" id="KW-1185">Reference proteome</keyword>
<evidence type="ECO:0000259" key="6">
    <source>
        <dbReference type="PROSITE" id="PS50871"/>
    </source>
</evidence>
<dbReference type="PANTHER" id="PTHR15427:SF21">
    <property type="entry name" value="COMPLEMENT C1Q AND TUMOR NECROSIS FACTOR-RELATED PROTEIN 9A"/>
    <property type="match status" value="1"/>
</dbReference>
<feature type="compositionally biased region" description="Low complexity" evidence="4">
    <location>
        <begin position="66"/>
        <end position="84"/>
    </location>
</feature>
<reference evidence="7" key="2">
    <citation type="submission" date="2025-08" db="UniProtKB">
        <authorList>
            <consortium name="Ensembl"/>
        </authorList>
    </citation>
    <scope>IDENTIFICATION</scope>
</reference>
<accession>A0A803SZ01</accession>
<sequence>MHGHMWTLHRICVWSLTVLLVATAEVQVSHNIPCCIPGPQGPPGLNGNPGHNGFNGEKGEKGDPGEQGAAGPPGAPGLPGKHGPTGPKGEHGDNGTPGLPGLCQPQMKSGFAAHLGANYPAPNVPIVFHNIIYNEQQHFDAASGVFTCQIPGVYFFGYNMESTRNSNVVLVKNGQQVVATYQITPTGYENLSGSTIIRLEEGDKVWLEVKPDYNGITHTSYFLGYLIFVS</sequence>
<dbReference type="Pfam" id="PF00386">
    <property type="entry name" value="C1q"/>
    <property type="match status" value="1"/>
</dbReference>
<feature type="chain" id="PRO_5032326077" description="C1q domain-containing protein" evidence="5">
    <location>
        <begin position="25"/>
        <end position="230"/>
    </location>
</feature>
<dbReference type="GeneTree" id="ENSGT00940000154936"/>
<dbReference type="Proteomes" id="UP000001646">
    <property type="component" value="Chromosome 5"/>
</dbReference>
<dbReference type="SUPFAM" id="SSF49842">
    <property type="entry name" value="TNF-like"/>
    <property type="match status" value="1"/>
</dbReference>
<feature type="compositionally biased region" description="Low complexity" evidence="4">
    <location>
        <begin position="43"/>
        <end position="55"/>
    </location>
</feature>
<feature type="region of interest" description="Disordered" evidence="4">
    <location>
        <begin position="43"/>
        <end position="103"/>
    </location>
</feature>
<dbReference type="InterPro" id="IPR008160">
    <property type="entry name" value="Collagen"/>
</dbReference>